<feature type="transmembrane region" description="Helical" evidence="1">
    <location>
        <begin position="20"/>
        <end position="39"/>
    </location>
</feature>
<keyword evidence="3" id="KW-1185">Reference proteome</keyword>
<proteinExistence type="predicted"/>
<accession>A0A1G7BUW9</accession>
<dbReference type="EMBL" id="FNAH01000005">
    <property type="protein sequence ID" value="SDE30803.1"/>
    <property type="molecule type" value="Genomic_DNA"/>
</dbReference>
<dbReference type="Proteomes" id="UP000199344">
    <property type="component" value="Unassembled WGS sequence"/>
</dbReference>
<protein>
    <submittedName>
        <fullName evidence="2">Uncharacterized protein</fullName>
    </submittedName>
</protein>
<dbReference type="OrthoDB" id="9943517at2"/>
<reference evidence="2 3" key="1">
    <citation type="submission" date="2016-10" db="EMBL/GenBank/DDBJ databases">
        <authorList>
            <person name="de Groot N.N."/>
        </authorList>
    </citation>
    <scope>NUCLEOTIDE SEQUENCE [LARGE SCALE GENOMIC DNA]</scope>
    <source>
        <strain evidence="2 3">DSM 22220</strain>
    </source>
</reference>
<organism evidence="2 3">
    <name type="scientific">Paracoccus isoporae</name>
    <dbReference type="NCBI Taxonomy" id="591205"/>
    <lineage>
        <taxon>Bacteria</taxon>
        <taxon>Pseudomonadati</taxon>
        <taxon>Pseudomonadota</taxon>
        <taxon>Alphaproteobacteria</taxon>
        <taxon>Rhodobacterales</taxon>
        <taxon>Paracoccaceae</taxon>
        <taxon>Paracoccus</taxon>
    </lineage>
</organism>
<gene>
    <name evidence="2" type="ORF">SAMN05421538_105212</name>
</gene>
<keyword evidence="1" id="KW-0472">Membrane</keyword>
<sequence length="226" mass="22732">MTEKLAPSDQSDRPEGVSTGILPDLLAGIALGCLVGILVGLSASPVIASVIAAFLALIGTFFGFGGSIGPLAPKLGAARIAGFGFAMAIAFAGGIALRSHGALGPSFADRVEGFAVEGMEPSRAHDLAIFDLTGLRTGHLAQTAAPATPPASAPYAFGSEDGGADPNCAGLDARTMPAPDTRLDAMALSPEPWASFGRIGKALPVADRAVFAEAAFQERCGKKAAQ</sequence>
<feature type="transmembrane region" description="Helical" evidence="1">
    <location>
        <begin position="46"/>
        <end position="64"/>
    </location>
</feature>
<feature type="transmembrane region" description="Helical" evidence="1">
    <location>
        <begin position="76"/>
        <end position="97"/>
    </location>
</feature>
<keyword evidence="1" id="KW-0812">Transmembrane</keyword>
<evidence type="ECO:0000256" key="1">
    <source>
        <dbReference type="SAM" id="Phobius"/>
    </source>
</evidence>
<name>A0A1G7BUW9_9RHOB</name>
<keyword evidence="1" id="KW-1133">Transmembrane helix</keyword>
<dbReference type="AlphaFoldDB" id="A0A1G7BUW9"/>
<dbReference type="RefSeq" id="WP_090523608.1">
    <property type="nucleotide sequence ID" value="NZ_FNAH01000005.1"/>
</dbReference>
<evidence type="ECO:0000313" key="2">
    <source>
        <dbReference type="EMBL" id="SDE30803.1"/>
    </source>
</evidence>
<evidence type="ECO:0000313" key="3">
    <source>
        <dbReference type="Proteomes" id="UP000199344"/>
    </source>
</evidence>